<protein>
    <submittedName>
        <fullName evidence="2">Uncharacterized protein</fullName>
    </submittedName>
</protein>
<comment type="caution">
    <text evidence="2">The sequence shown here is derived from an EMBL/GenBank/DDBJ whole genome shotgun (WGS) entry which is preliminary data.</text>
</comment>
<feature type="region of interest" description="Disordered" evidence="1">
    <location>
        <begin position="1"/>
        <end position="61"/>
    </location>
</feature>
<sequence length="61" mass="6337">MPARKGGSYVMKNGAPTLKQRTKPASRKPKTGADSGKKAKPAKPNTAPSADVKKESDNADA</sequence>
<evidence type="ECO:0000256" key="1">
    <source>
        <dbReference type="SAM" id="MobiDB-lite"/>
    </source>
</evidence>
<dbReference type="Proteomes" id="UP001145353">
    <property type="component" value="Unassembled WGS sequence"/>
</dbReference>
<keyword evidence="3" id="KW-1185">Reference proteome</keyword>
<dbReference type="EMBL" id="JAHXDE010000004">
    <property type="protein sequence ID" value="MCT8506138.1"/>
    <property type="molecule type" value="Genomic_DNA"/>
</dbReference>
<organism evidence="2 3">
    <name type="scientific">Chromohalobacter moromii</name>
    <dbReference type="NCBI Taxonomy" id="2860329"/>
    <lineage>
        <taxon>Bacteria</taxon>
        <taxon>Pseudomonadati</taxon>
        <taxon>Pseudomonadota</taxon>
        <taxon>Gammaproteobacteria</taxon>
        <taxon>Oceanospirillales</taxon>
        <taxon>Halomonadaceae</taxon>
        <taxon>Chromohalobacter</taxon>
    </lineage>
</organism>
<feature type="compositionally biased region" description="Basic residues" evidence="1">
    <location>
        <begin position="20"/>
        <end position="30"/>
    </location>
</feature>
<proteinExistence type="predicted"/>
<feature type="compositionally biased region" description="Basic and acidic residues" evidence="1">
    <location>
        <begin position="51"/>
        <end position="61"/>
    </location>
</feature>
<name>A0A9X2X3X3_9GAMM</name>
<dbReference type="RefSeq" id="WP_247620362.1">
    <property type="nucleotide sequence ID" value="NZ_JAHXDE010000004.1"/>
</dbReference>
<evidence type="ECO:0000313" key="3">
    <source>
        <dbReference type="Proteomes" id="UP001145353"/>
    </source>
</evidence>
<reference evidence="2" key="2">
    <citation type="journal article" date="2022" name="Syst. Appl. Microbiol.">
        <title>Chromohalobacter moromii sp. nov., a moderately halophilic bacterium isolated from lupine-based moromi fermentation.</title>
        <authorList>
            <person name="Lulf R.H."/>
            <person name="Hilgarth M."/>
            <person name="Ehrmann M.A."/>
        </authorList>
    </citation>
    <scope>NUCLEOTIDE SEQUENCE</scope>
    <source>
        <strain evidence="2">TMW 2.2304</strain>
    </source>
</reference>
<dbReference type="AlphaFoldDB" id="A0A9X2X3X3"/>
<gene>
    <name evidence="2" type="ORF">KZO87_12210</name>
</gene>
<reference evidence="2" key="1">
    <citation type="submission" date="2021-07" db="EMBL/GenBank/DDBJ databases">
        <authorList>
            <person name="Luelf R.H."/>
        </authorList>
    </citation>
    <scope>NUCLEOTIDE SEQUENCE</scope>
    <source>
        <strain evidence="2">TMW 2.2304</strain>
    </source>
</reference>
<evidence type="ECO:0000313" key="2">
    <source>
        <dbReference type="EMBL" id="MCT8506138.1"/>
    </source>
</evidence>
<accession>A0A9X2X3X3</accession>